<accession>A0A6C0BWI5</accession>
<keyword evidence="1" id="KW-0812">Transmembrane</keyword>
<keyword evidence="1" id="KW-1133">Transmembrane helix</keyword>
<organism evidence="2">
    <name type="scientific">viral metagenome</name>
    <dbReference type="NCBI Taxonomy" id="1070528"/>
    <lineage>
        <taxon>unclassified sequences</taxon>
        <taxon>metagenomes</taxon>
        <taxon>organismal metagenomes</taxon>
    </lineage>
</organism>
<proteinExistence type="predicted"/>
<sequence>MGSATPIDFNEVAKDMIELIVENKDIDRWIDEKAKIESEAWGEGVLKKMQEKSDVLQPAGGTTFDENFCLSHLLKYTYNVAMLQRQRKILEDYLIYVQNDNKIYGTDTAMGSKNLHQMKALYTSQYTILVDFWIKRFRIIYYFILVVYIGILVKNRKYRSKMHIGIAVLLCVYPLIINHIMVRLLSAMDYMFQYTPANAYRNLYNQNINKLEKEDIYVHYTQIPY</sequence>
<dbReference type="EMBL" id="MN739271">
    <property type="protein sequence ID" value="QHS96460.1"/>
    <property type="molecule type" value="Genomic_DNA"/>
</dbReference>
<protein>
    <submittedName>
        <fullName evidence="2">Uncharacterized protein</fullName>
    </submittedName>
</protein>
<name>A0A6C0BWI5_9ZZZZ</name>
<dbReference type="AlphaFoldDB" id="A0A6C0BWI5"/>
<feature type="transmembrane region" description="Helical" evidence="1">
    <location>
        <begin position="139"/>
        <end position="156"/>
    </location>
</feature>
<feature type="transmembrane region" description="Helical" evidence="1">
    <location>
        <begin position="162"/>
        <end position="182"/>
    </location>
</feature>
<evidence type="ECO:0000313" key="2">
    <source>
        <dbReference type="EMBL" id="QHS96460.1"/>
    </source>
</evidence>
<evidence type="ECO:0000256" key="1">
    <source>
        <dbReference type="SAM" id="Phobius"/>
    </source>
</evidence>
<keyword evidence="1" id="KW-0472">Membrane</keyword>
<reference evidence="2" key="1">
    <citation type="journal article" date="2020" name="Nature">
        <title>Giant virus diversity and host interactions through global metagenomics.</title>
        <authorList>
            <person name="Schulz F."/>
            <person name="Roux S."/>
            <person name="Paez-Espino D."/>
            <person name="Jungbluth S."/>
            <person name="Walsh D.A."/>
            <person name="Denef V.J."/>
            <person name="McMahon K.D."/>
            <person name="Konstantinidis K.T."/>
            <person name="Eloe-Fadrosh E.A."/>
            <person name="Kyrpides N.C."/>
            <person name="Woyke T."/>
        </authorList>
    </citation>
    <scope>NUCLEOTIDE SEQUENCE</scope>
    <source>
        <strain evidence="2">GVMAG-M-3300020166-18</strain>
    </source>
</reference>